<keyword evidence="2" id="KW-1185">Reference proteome</keyword>
<proteinExistence type="predicted"/>
<name>A0A4R5C7T8_9ACTN</name>
<dbReference type="EMBL" id="SMKU01000018">
    <property type="protein sequence ID" value="TDD94646.1"/>
    <property type="molecule type" value="Genomic_DNA"/>
</dbReference>
<gene>
    <name evidence="1" type="ORF">E1298_06595</name>
</gene>
<sequence length="107" mass="11894">MSELEARLNEMRKDTATWKDAAEEMRKAAKMVADVKDLSTAFGYLGRKGQADTTYATLNDTLKSLADQADTVFRDVEGKLGKVISVYEGAEAQNKELVNRIKAGWTF</sequence>
<evidence type="ECO:0000313" key="1">
    <source>
        <dbReference type="EMBL" id="TDD94646.1"/>
    </source>
</evidence>
<reference evidence="1 2" key="1">
    <citation type="submission" date="2019-03" db="EMBL/GenBank/DDBJ databases">
        <title>Draft genome sequences of novel Actinobacteria.</title>
        <authorList>
            <person name="Sahin N."/>
            <person name="Ay H."/>
            <person name="Saygin H."/>
        </authorList>
    </citation>
    <scope>NUCLEOTIDE SEQUENCE [LARGE SCALE GENOMIC DNA]</scope>
    <source>
        <strain evidence="1 2">H3C3</strain>
    </source>
</reference>
<accession>A0A4R5C7T8</accession>
<dbReference type="Proteomes" id="UP000294513">
    <property type="component" value="Unassembled WGS sequence"/>
</dbReference>
<comment type="caution">
    <text evidence="1">The sequence shown here is derived from an EMBL/GenBank/DDBJ whole genome shotgun (WGS) entry which is preliminary data.</text>
</comment>
<dbReference type="OrthoDB" id="3481534at2"/>
<dbReference type="AlphaFoldDB" id="A0A4R5C7T8"/>
<protein>
    <submittedName>
        <fullName evidence="1">Uncharacterized protein</fullName>
    </submittedName>
</protein>
<organism evidence="1 2">
    <name type="scientific">Actinomadura rubrisoli</name>
    <dbReference type="NCBI Taxonomy" id="2530368"/>
    <lineage>
        <taxon>Bacteria</taxon>
        <taxon>Bacillati</taxon>
        <taxon>Actinomycetota</taxon>
        <taxon>Actinomycetes</taxon>
        <taxon>Streptosporangiales</taxon>
        <taxon>Thermomonosporaceae</taxon>
        <taxon>Actinomadura</taxon>
    </lineage>
</organism>
<dbReference type="RefSeq" id="WP_131889998.1">
    <property type="nucleotide sequence ID" value="NZ_SMKU01000018.1"/>
</dbReference>
<evidence type="ECO:0000313" key="2">
    <source>
        <dbReference type="Proteomes" id="UP000294513"/>
    </source>
</evidence>